<evidence type="ECO:0000256" key="1">
    <source>
        <dbReference type="SAM" id="Phobius"/>
    </source>
</evidence>
<reference evidence="3" key="1">
    <citation type="submission" date="2016-10" db="EMBL/GenBank/DDBJ databases">
        <authorList>
            <person name="Varghese N."/>
            <person name="Submissions S."/>
        </authorList>
    </citation>
    <scope>NUCLEOTIDE SEQUENCE [LARGE SCALE GENOMIC DNA]</scope>
    <source>
        <strain evidence="3">DSM 24729</strain>
    </source>
</reference>
<sequence>MKRILKGILKAILVLFGLLIAVLVVVYFMYNEKVPEGKNTQEADALAYKMLTAINKAAYQDTRYLEWSFAGGNHRYKWDRKIGHVTVIWEQYKVLLNLNTPKLSEVFENGAKVIGTEKTKLITTATDYFNNDSFWLVAPFKIFDEGTIRSLVTLDDGTQGLMITYNSGGTTPGDSYVWKLKENGMPTSYKMWVKIIPIGGLEATWDNWKTMENGVLLPTSHKIGPVSLSMGEVRAYN</sequence>
<dbReference type="AlphaFoldDB" id="A0A1G7HNW7"/>
<dbReference type="EMBL" id="FNBD01000006">
    <property type="protein sequence ID" value="SDF02140.1"/>
    <property type="molecule type" value="Genomic_DNA"/>
</dbReference>
<protein>
    <submittedName>
        <fullName evidence="2">Uncharacterized protein</fullName>
    </submittedName>
</protein>
<keyword evidence="3" id="KW-1185">Reference proteome</keyword>
<keyword evidence="1" id="KW-0472">Membrane</keyword>
<evidence type="ECO:0000313" key="2">
    <source>
        <dbReference type="EMBL" id="SDF02140.1"/>
    </source>
</evidence>
<accession>A0A1G7HNW7</accession>
<feature type="transmembrane region" description="Helical" evidence="1">
    <location>
        <begin position="12"/>
        <end position="30"/>
    </location>
</feature>
<evidence type="ECO:0000313" key="3">
    <source>
        <dbReference type="Proteomes" id="UP000182114"/>
    </source>
</evidence>
<keyword evidence="1" id="KW-1133">Transmembrane helix</keyword>
<proteinExistence type="predicted"/>
<keyword evidence="1" id="KW-0812">Transmembrane</keyword>
<dbReference type="eggNOG" id="ENOG502Z7WC">
    <property type="taxonomic scope" value="Bacteria"/>
</dbReference>
<dbReference type="RefSeq" id="WP_074538511.1">
    <property type="nucleotide sequence ID" value="NZ_FNBD01000006.1"/>
</dbReference>
<organism evidence="2 3">
    <name type="scientific">Cellulophaga baltica</name>
    <dbReference type="NCBI Taxonomy" id="76594"/>
    <lineage>
        <taxon>Bacteria</taxon>
        <taxon>Pseudomonadati</taxon>
        <taxon>Bacteroidota</taxon>
        <taxon>Flavobacteriia</taxon>
        <taxon>Flavobacteriales</taxon>
        <taxon>Flavobacteriaceae</taxon>
        <taxon>Cellulophaga</taxon>
    </lineage>
</organism>
<name>A0A1G7HNW7_9FLAO</name>
<gene>
    <name evidence="2" type="ORF">SAMN04487992_106190</name>
</gene>
<dbReference type="Proteomes" id="UP000182114">
    <property type="component" value="Unassembled WGS sequence"/>
</dbReference>